<protein>
    <submittedName>
        <fullName evidence="1">Uncharacterized protein</fullName>
    </submittedName>
</protein>
<comment type="caution">
    <text evidence="1">The sequence shown here is derived from an EMBL/GenBank/DDBJ whole genome shotgun (WGS) entry which is preliminary data.</text>
</comment>
<dbReference type="Proteomes" id="UP000241048">
    <property type="component" value="Unassembled WGS sequence"/>
</dbReference>
<reference evidence="1 2" key="1">
    <citation type="submission" date="2018-03" db="EMBL/GenBank/DDBJ databases">
        <title>Lachnoclostridium SNUG30386 gen.nov., sp.nov., isolated from human faeces.</title>
        <authorList>
            <person name="Seo B."/>
            <person name="Jeon K."/>
            <person name="Ko G."/>
        </authorList>
    </citation>
    <scope>NUCLEOTIDE SEQUENCE [LARGE SCALE GENOMIC DNA]</scope>
    <source>
        <strain evidence="1 2">SNUG30386</strain>
    </source>
</reference>
<evidence type="ECO:0000313" key="1">
    <source>
        <dbReference type="EMBL" id="PST36268.1"/>
    </source>
</evidence>
<keyword evidence="2" id="KW-1185">Reference proteome</keyword>
<organism evidence="1 2">
    <name type="scientific">Clostridium fessum</name>
    <dbReference type="NCBI Taxonomy" id="2126740"/>
    <lineage>
        <taxon>Bacteria</taxon>
        <taxon>Bacillati</taxon>
        <taxon>Bacillota</taxon>
        <taxon>Clostridia</taxon>
        <taxon>Eubacteriales</taxon>
        <taxon>Clostridiaceae</taxon>
        <taxon>Clostridium</taxon>
    </lineage>
</organism>
<proteinExistence type="predicted"/>
<name>A0A2T3FLW2_9CLOT</name>
<gene>
    <name evidence="1" type="ORF">C7U56_13305</name>
</gene>
<dbReference type="AlphaFoldDB" id="A0A2T3FLW2"/>
<dbReference type="EMBL" id="PYLO01000005">
    <property type="protein sequence ID" value="PST36268.1"/>
    <property type="molecule type" value="Genomic_DNA"/>
</dbReference>
<sequence length="94" mass="10799">MEFQNWKQDPRLRSMDPDKIKQMEQLADQARNTPQDKLLPLLMSLRGSNGSPQFSTSEMDTLFSILTDQMPPAQKRQAEMLRMLSRQMGGANKS</sequence>
<evidence type="ECO:0000313" key="2">
    <source>
        <dbReference type="Proteomes" id="UP000241048"/>
    </source>
</evidence>
<accession>A0A2T3FLW2</accession>